<sequence>MAAPNRWLFPPGQESGCLERPLRLADGRAVWVRIGPMKVNEPGVLSVEVGVGDMGKGDKDVIQAQVRRMLRLLPEDSAAVAAFQNMHPGAKAAGFGRLFRSPTLWEDMVKTQLLCNCGWGRTLSMNRALCQLQAEKNGPPLGCPPELSHLGNFPTAAELQDFDPKALSKKCGLGYRATRLVSFAKGVATGVYDLGRLEGPGRFGSAAERLAAVRKMPGLGPFSAANVMQCLGEFEKVAADSETARHLREVHRKDDCDASNLEEIVAKVYLPYAPYQFLAYWFEIWQEYEALFGPLSRMSPDDYANITGRNMSNKDDGKTKKVPKKRAPKKTTTRKRVAVEVETVSEAGLSEAVSEVLTVEETETLVTDRNGVGAPDTPMIVARRSMRKRGKV</sequence>
<proteinExistence type="predicted"/>
<dbReference type="InterPro" id="IPR011257">
    <property type="entry name" value="DNA_glycosylase"/>
</dbReference>
<dbReference type="GO" id="GO:0005634">
    <property type="term" value="C:nucleus"/>
    <property type="evidence" value="ECO:0000318"/>
    <property type="project" value="GO_Central"/>
</dbReference>
<dbReference type="OMA" id="AYWFDLI"/>
<keyword evidence="3" id="KW-1185">Reference proteome</keyword>
<dbReference type="PANTHER" id="PTHR10242:SF4">
    <property type="entry name" value="OS07G0657600 PROTEIN"/>
    <property type="match status" value="1"/>
</dbReference>
<dbReference type="SUPFAM" id="SSF48150">
    <property type="entry name" value="DNA-glycosylase"/>
    <property type="match status" value="1"/>
</dbReference>
<dbReference type="PANTHER" id="PTHR10242">
    <property type="entry name" value="8-OXOGUANINE DNA GLYCOSYLASE"/>
    <property type="match status" value="1"/>
</dbReference>
<evidence type="ECO:0008006" key="4">
    <source>
        <dbReference type="Google" id="ProtNLM"/>
    </source>
</evidence>
<evidence type="ECO:0000313" key="2">
    <source>
        <dbReference type="EMBL" id="GAQ89794.1"/>
    </source>
</evidence>
<dbReference type="STRING" id="105231.A0A1Y1IG31"/>
<dbReference type="EMBL" id="DF237512">
    <property type="protein sequence ID" value="GAQ89794.1"/>
    <property type="molecule type" value="Genomic_DNA"/>
</dbReference>
<dbReference type="GO" id="GO:0034039">
    <property type="term" value="F:8-oxo-7,8-dihydroguanine DNA N-glycosylase activity"/>
    <property type="evidence" value="ECO:0000318"/>
    <property type="project" value="GO_Central"/>
</dbReference>
<organism evidence="2 3">
    <name type="scientific">Klebsormidium nitens</name>
    <name type="common">Green alga</name>
    <name type="synonym">Ulothrix nitens</name>
    <dbReference type="NCBI Taxonomy" id="105231"/>
    <lineage>
        <taxon>Eukaryota</taxon>
        <taxon>Viridiplantae</taxon>
        <taxon>Streptophyta</taxon>
        <taxon>Klebsormidiophyceae</taxon>
        <taxon>Klebsormidiales</taxon>
        <taxon>Klebsormidiaceae</taxon>
        <taxon>Klebsormidium</taxon>
    </lineage>
</organism>
<dbReference type="AlphaFoldDB" id="A0A1Y1IG31"/>
<name>A0A1Y1IG31_KLENI</name>
<evidence type="ECO:0000313" key="3">
    <source>
        <dbReference type="Proteomes" id="UP000054558"/>
    </source>
</evidence>
<evidence type="ECO:0000256" key="1">
    <source>
        <dbReference type="SAM" id="MobiDB-lite"/>
    </source>
</evidence>
<reference evidence="2 3" key="1">
    <citation type="journal article" date="2014" name="Nat. Commun.">
        <title>Klebsormidium flaccidum genome reveals primary factors for plant terrestrial adaptation.</title>
        <authorList>
            <person name="Hori K."/>
            <person name="Maruyama F."/>
            <person name="Fujisawa T."/>
            <person name="Togashi T."/>
            <person name="Yamamoto N."/>
            <person name="Seo M."/>
            <person name="Sato S."/>
            <person name="Yamada T."/>
            <person name="Mori H."/>
            <person name="Tajima N."/>
            <person name="Moriyama T."/>
            <person name="Ikeuchi M."/>
            <person name="Watanabe M."/>
            <person name="Wada H."/>
            <person name="Kobayashi K."/>
            <person name="Saito M."/>
            <person name="Masuda T."/>
            <person name="Sasaki-Sekimoto Y."/>
            <person name="Mashiguchi K."/>
            <person name="Awai K."/>
            <person name="Shimojima M."/>
            <person name="Masuda S."/>
            <person name="Iwai M."/>
            <person name="Nobusawa T."/>
            <person name="Narise T."/>
            <person name="Kondo S."/>
            <person name="Saito H."/>
            <person name="Sato R."/>
            <person name="Murakawa M."/>
            <person name="Ihara Y."/>
            <person name="Oshima-Yamada Y."/>
            <person name="Ohtaka K."/>
            <person name="Satoh M."/>
            <person name="Sonobe K."/>
            <person name="Ishii M."/>
            <person name="Ohtani R."/>
            <person name="Kanamori-Sato M."/>
            <person name="Honoki R."/>
            <person name="Miyazaki D."/>
            <person name="Mochizuki H."/>
            <person name="Umetsu J."/>
            <person name="Higashi K."/>
            <person name="Shibata D."/>
            <person name="Kamiya Y."/>
            <person name="Sato N."/>
            <person name="Nakamura Y."/>
            <person name="Tabata S."/>
            <person name="Ida S."/>
            <person name="Kurokawa K."/>
            <person name="Ohta H."/>
        </authorList>
    </citation>
    <scope>NUCLEOTIDE SEQUENCE [LARGE SCALE GENOMIC DNA]</scope>
    <source>
        <strain evidence="2 3">NIES-2285</strain>
    </source>
</reference>
<accession>A0A1Y1IG31</accession>
<feature type="compositionally biased region" description="Basic residues" evidence="1">
    <location>
        <begin position="320"/>
        <end position="335"/>
    </location>
</feature>
<dbReference type="GO" id="GO:0006285">
    <property type="term" value="P:base-excision repair, AP site formation"/>
    <property type="evidence" value="ECO:0000318"/>
    <property type="project" value="GO_Central"/>
</dbReference>
<dbReference type="Proteomes" id="UP000054558">
    <property type="component" value="Unassembled WGS sequence"/>
</dbReference>
<protein>
    <recommendedName>
        <fullName evidence="4">HhH-GPD domain-containing protein</fullName>
    </recommendedName>
</protein>
<feature type="region of interest" description="Disordered" evidence="1">
    <location>
        <begin position="306"/>
        <end position="335"/>
    </location>
</feature>
<gene>
    <name evidence="2" type="ORF">KFL_005630070</name>
</gene>
<dbReference type="InterPro" id="IPR052054">
    <property type="entry name" value="Oxidative_DNA_repair_enzyme"/>
</dbReference>
<dbReference type="OrthoDB" id="4951845at2759"/>
<dbReference type="Gene3D" id="1.10.340.30">
    <property type="entry name" value="Hypothetical protein, domain 2"/>
    <property type="match status" value="1"/>
</dbReference>